<dbReference type="Proteomes" id="UP001732700">
    <property type="component" value="Chromosome 6A"/>
</dbReference>
<proteinExistence type="predicted"/>
<evidence type="ECO:0000313" key="2">
    <source>
        <dbReference type="Proteomes" id="UP001732700"/>
    </source>
</evidence>
<reference evidence="1" key="1">
    <citation type="submission" date="2021-05" db="EMBL/GenBank/DDBJ databases">
        <authorList>
            <person name="Scholz U."/>
            <person name="Mascher M."/>
            <person name="Fiebig A."/>
        </authorList>
    </citation>
    <scope>NUCLEOTIDE SEQUENCE [LARGE SCALE GENOMIC DNA]</scope>
</reference>
<keyword evidence="2" id="KW-1185">Reference proteome</keyword>
<accession>A0ACD5YPX8</accession>
<organism evidence="1 2">
    <name type="scientific">Avena sativa</name>
    <name type="common">Oat</name>
    <dbReference type="NCBI Taxonomy" id="4498"/>
    <lineage>
        <taxon>Eukaryota</taxon>
        <taxon>Viridiplantae</taxon>
        <taxon>Streptophyta</taxon>
        <taxon>Embryophyta</taxon>
        <taxon>Tracheophyta</taxon>
        <taxon>Spermatophyta</taxon>
        <taxon>Magnoliopsida</taxon>
        <taxon>Liliopsida</taxon>
        <taxon>Poales</taxon>
        <taxon>Poaceae</taxon>
        <taxon>BOP clade</taxon>
        <taxon>Pooideae</taxon>
        <taxon>Poodae</taxon>
        <taxon>Poeae</taxon>
        <taxon>Poeae Chloroplast Group 1 (Aveneae type)</taxon>
        <taxon>Aveninae</taxon>
        <taxon>Avena</taxon>
    </lineage>
</organism>
<name>A0ACD5YPX8_AVESA</name>
<sequence length="315" mass="35398">MRRMMPGGSGLTLFQGSHPCLSQLDLDESSAATAKVRGEEGSKQGEQEGVSRRTLQILNRPIAVPLRRLPRPLGPLPKLPAGSPSLYKENLPEETKQHPPQVAAAAAALKGRYARSRAGWFSKERSTPEGINMEEHGWRFEQRLPTPKYDHESSSDSDWDTPVVLRERKPLEVRNARRQIKLALRQKAARRHAEVALRKYNRTNNTKFELVEVKVISIFFECGAGCIHYNFTAKQPEDHNPADDAGVPKLFFSELDHRCRNEDDVMLCCIVGENDASTNLGTGVYQLPFSYWFLIIPMFPFASFLSSPPLIASLC</sequence>
<evidence type="ECO:0000313" key="1">
    <source>
        <dbReference type="EnsemblPlants" id="AVESA.00010b.r2.6AG1015370.3.CDS"/>
    </source>
</evidence>
<reference evidence="1" key="2">
    <citation type="submission" date="2025-09" db="UniProtKB">
        <authorList>
            <consortium name="EnsemblPlants"/>
        </authorList>
    </citation>
    <scope>IDENTIFICATION</scope>
</reference>
<dbReference type="EnsemblPlants" id="AVESA.00010b.r2.6AG1015370.3">
    <property type="protein sequence ID" value="AVESA.00010b.r2.6AG1015370.3.CDS"/>
    <property type="gene ID" value="AVESA.00010b.r2.6AG1015370"/>
</dbReference>
<protein>
    <submittedName>
        <fullName evidence="1">Uncharacterized protein</fullName>
    </submittedName>
</protein>